<dbReference type="Pfam" id="PF05036">
    <property type="entry name" value="SPOR"/>
    <property type="match status" value="1"/>
</dbReference>
<dbReference type="GO" id="GO:0009279">
    <property type="term" value="C:cell outer membrane"/>
    <property type="evidence" value="ECO:0007669"/>
    <property type="project" value="TreeGrafter"/>
</dbReference>
<dbReference type="InterPro" id="IPR007730">
    <property type="entry name" value="SPOR-like_dom"/>
</dbReference>
<dbReference type="Gene3D" id="2.40.40.10">
    <property type="entry name" value="RlpA-like domain"/>
    <property type="match status" value="1"/>
</dbReference>
<feature type="chain" id="PRO_5032591216" evidence="1">
    <location>
        <begin position="33"/>
        <end position="331"/>
    </location>
</feature>
<dbReference type="Gene3D" id="3.30.70.1070">
    <property type="entry name" value="Sporulation related repeat"/>
    <property type="match status" value="1"/>
</dbReference>
<dbReference type="EMBL" id="WTYL01000001">
    <property type="protein sequence ID" value="MXP43602.1"/>
    <property type="molecule type" value="Genomic_DNA"/>
</dbReference>
<dbReference type="InterPro" id="IPR036680">
    <property type="entry name" value="SPOR-like_sf"/>
</dbReference>
<feature type="signal peptide" evidence="1">
    <location>
        <begin position="1"/>
        <end position="32"/>
    </location>
</feature>
<evidence type="ECO:0000256" key="1">
    <source>
        <dbReference type="SAM" id="SignalP"/>
    </source>
</evidence>
<keyword evidence="1" id="KW-0732">Signal</keyword>
<protein>
    <submittedName>
        <fullName evidence="3">Sporulation protein SsgA</fullName>
    </submittedName>
</protein>
<dbReference type="PROSITE" id="PS51724">
    <property type="entry name" value="SPOR"/>
    <property type="match status" value="1"/>
</dbReference>
<accession>A0A845B1T5</accession>
<dbReference type="PANTHER" id="PTHR34183:SF1">
    <property type="entry name" value="ENDOLYTIC PEPTIDOGLYCAN TRANSGLYCOSYLASE RLPA"/>
    <property type="match status" value="1"/>
</dbReference>
<dbReference type="InterPro" id="IPR036908">
    <property type="entry name" value="RlpA-like_sf"/>
</dbReference>
<reference evidence="3 4" key="1">
    <citation type="submission" date="2019-12" db="EMBL/GenBank/DDBJ databases">
        <title>Genomic-based taxomic classification of the family Erythrobacteraceae.</title>
        <authorList>
            <person name="Xu L."/>
        </authorList>
    </citation>
    <scope>NUCLEOTIDE SEQUENCE [LARGE SCALE GENOMIC DNA]</scope>
    <source>
        <strain evidence="3 4">KCTC 42453</strain>
    </source>
</reference>
<dbReference type="PANTHER" id="PTHR34183">
    <property type="entry name" value="ENDOLYTIC PEPTIDOGLYCAN TRANSGLYCOSYLASE RLPA"/>
    <property type="match status" value="1"/>
</dbReference>
<proteinExistence type="predicted"/>
<dbReference type="PROSITE" id="PS51257">
    <property type="entry name" value="PROKAR_LIPOPROTEIN"/>
    <property type="match status" value="1"/>
</dbReference>
<dbReference type="SUPFAM" id="SSF110997">
    <property type="entry name" value="Sporulation related repeat"/>
    <property type="match status" value="1"/>
</dbReference>
<dbReference type="OrthoDB" id="9779128at2"/>
<organism evidence="3 4">
    <name type="scientific">Allopontixanthobacter sediminis</name>
    <dbReference type="NCBI Taxonomy" id="1689985"/>
    <lineage>
        <taxon>Bacteria</taxon>
        <taxon>Pseudomonadati</taxon>
        <taxon>Pseudomonadota</taxon>
        <taxon>Alphaproteobacteria</taxon>
        <taxon>Sphingomonadales</taxon>
        <taxon>Erythrobacteraceae</taxon>
        <taxon>Allopontixanthobacter</taxon>
    </lineage>
</organism>
<dbReference type="CDD" id="cd22268">
    <property type="entry name" value="DPBB_RlpA-like"/>
    <property type="match status" value="1"/>
</dbReference>
<dbReference type="Proteomes" id="UP000431922">
    <property type="component" value="Unassembled WGS sequence"/>
</dbReference>
<evidence type="ECO:0000259" key="2">
    <source>
        <dbReference type="PROSITE" id="PS51724"/>
    </source>
</evidence>
<keyword evidence="4" id="KW-1185">Reference proteome</keyword>
<dbReference type="AlphaFoldDB" id="A0A845B1T5"/>
<dbReference type="RefSeq" id="WP_160755190.1">
    <property type="nucleotide sequence ID" value="NZ_WTYL01000001.1"/>
</dbReference>
<feature type="domain" description="SPOR" evidence="2">
    <location>
        <begin position="251"/>
        <end position="330"/>
    </location>
</feature>
<evidence type="ECO:0000313" key="3">
    <source>
        <dbReference type="EMBL" id="MXP43602.1"/>
    </source>
</evidence>
<evidence type="ECO:0000313" key="4">
    <source>
        <dbReference type="Proteomes" id="UP000431922"/>
    </source>
</evidence>
<gene>
    <name evidence="3" type="ORF">GRI65_03910</name>
</gene>
<sequence length="331" mass="33923">MRLTLETIRSTIFRAAFSLGLIAALGACGSGADGTSALASTGNAAREAGTGPAADYPVILGEPYSVDGTLYTPVDTMSYDEVGYAAADMSGGTGVTAAHRTLPLPSYVEITSLVTGKTIVARVERRGPMTSERLVALSPQAQTQLGSEEGAPVRVRRVNPPEIERAKLRRGEAAAERMETPQSLVSVLKRKLPERGSVDLAAVPAPVEAPAEILAGPVAVEIPPSVAADLPAAPESGETLPAVVAPEDTAAENVSRPQVPSLAGKFVVQAATFSSKAGAETTASSLGGFVEPSGKYFRVRVGPFPSRGQADAALAKVRAAGYSDARVTTAG</sequence>
<dbReference type="GO" id="GO:0042834">
    <property type="term" value="F:peptidoglycan binding"/>
    <property type="evidence" value="ECO:0007669"/>
    <property type="project" value="InterPro"/>
</dbReference>
<name>A0A845B1T5_9SPHN</name>
<comment type="caution">
    <text evidence="3">The sequence shown here is derived from an EMBL/GenBank/DDBJ whole genome shotgun (WGS) entry which is preliminary data.</text>
</comment>